<dbReference type="GeneID" id="108009562"/>
<feature type="region of interest" description="Disordered" evidence="1">
    <location>
        <begin position="140"/>
        <end position="388"/>
    </location>
</feature>
<feature type="compositionally biased region" description="Basic and acidic residues" evidence="1">
    <location>
        <begin position="77"/>
        <end position="86"/>
    </location>
</feature>
<evidence type="ECO:0000313" key="3">
    <source>
        <dbReference type="RefSeq" id="XP_016929514.2"/>
    </source>
</evidence>
<feature type="compositionally biased region" description="Basic and acidic residues" evidence="1">
    <location>
        <begin position="176"/>
        <end position="187"/>
    </location>
</feature>
<dbReference type="AlphaFoldDB" id="A0AB39Z749"/>
<feature type="compositionally biased region" description="Basic and acidic residues" evidence="1">
    <location>
        <begin position="60"/>
        <end position="70"/>
    </location>
</feature>
<keyword evidence="2" id="KW-1185">Reference proteome</keyword>
<gene>
    <name evidence="3" type="primary">LOC108009562</name>
</gene>
<evidence type="ECO:0000313" key="2">
    <source>
        <dbReference type="Proteomes" id="UP001652628"/>
    </source>
</evidence>
<proteinExistence type="predicted"/>
<feature type="region of interest" description="Disordered" evidence="1">
    <location>
        <begin position="429"/>
        <end position="454"/>
    </location>
</feature>
<feature type="compositionally biased region" description="Basic and acidic residues" evidence="1">
    <location>
        <begin position="282"/>
        <end position="295"/>
    </location>
</feature>
<sequence length="530" mass="61474">MNETNIRTQSNELFTEHSDTNMETDRFTFEDPLFLEPALMFSNGETTKVSEEPRVFRRSQRIKDQMEKKRIQSMMNDVEKDQEPRKSKSKRSTRRVPSTNGKWKYVMLASKYFECASINGRLYRLKDLTDAIKTGIALQRLQQKSPKKNLGIARTRRPGRPKKKTKNPIVVDPEEADKNTTEMKDLTEPIEMDTSLQRPQQKSPKKNLGTARPRRPGRAKKDTNNSVDVDPVEATENTTEKAERYPNLNRKRYGLKNKSKDVEYKPPSSYRSGKSNTDPTDMNEKPELRRSERIKNQKARLMMLSKKPDLENIENRSPQSSRSKKQDSKLDSISNDMEVGIAIRNKQQKQQRKNDRQKLGTAGPNRLGKSKNSKKCQSADPQDVVPPLRVPPVVNWKKIGVPKVVQKPQIVLRRSARIQEAKRRKELLENNLKGDEEKPKPRKVPKPRKKQPEILEHQTKIISKSFPTTYFECADINGRLYKLADLSEDMNAGMAFQRQQKRSQLQKSRRVLGTKEPLPKDLKRLNRKHK</sequence>
<dbReference type="Proteomes" id="UP001652628">
    <property type="component" value="Chromosome 2R"/>
</dbReference>
<name>A0AB39Z749_DROSZ</name>
<feature type="compositionally biased region" description="Basic and acidic residues" evidence="1">
    <location>
        <begin position="429"/>
        <end position="439"/>
    </location>
</feature>
<organism evidence="2 3">
    <name type="scientific">Drosophila suzukii</name>
    <name type="common">Spotted-wing drosophila fruit fly</name>
    <dbReference type="NCBI Taxonomy" id="28584"/>
    <lineage>
        <taxon>Eukaryota</taxon>
        <taxon>Metazoa</taxon>
        <taxon>Ecdysozoa</taxon>
        <taxon>Arthropoda</taxon>
        <taxon>Hexapoda</taxon>
        <taxon>Insecta</taxon>
        <taxon>Pterygota</taxon>
        <taxon>Neoptera</taxon>
        <taxon>Endopterygota</taxon>
        <taxon>Diptera</taxon>
        <taxon>Brachycera</taxon>
        <taxon>Muscomorpha</taxon>
        <taxon>Ephydroidea</taxon>
        <taxon>Drosophilidae</taxon>
        <taxon>Drosophila</taxon>
        <taxon>Sophophora</taxon>
    </lineage>
</organism>
<feature type="region of interest" description="Disordered" evidence="1">
    <location>
        <begin position="494"/>
        <end position="530"/>
    </location>
</feature>
<feature type="compositionally biased region" description="Basic residues" evidence="1">
    <location>
        <begin position="154"/>
        <end position="166"/>
    </location>
</feature>
<feature type="compositionally biased region" description="Basic residues" evidence="1">
    <location>
        <begin position="440"/>
        <end position="449"/>
    </location>
</feature>
<feature type="compositionally biased region" description="Polar residues" evidence="1">
    <location>
        <begin position="269"/>
        <end position="280"/>
    </location>
</feature>
<reference evidence="3" key="1">
    <citation type="submission" date="2025-08" db="UniProtKB">
        <authorList>
            <consortium name="RefSeq"/>
        </authorList>
    </citation>
    <scope>IDENTIFICATION</scope>
</reference>
<evidence type="ECO:0000256" key="1">
    <source>
        <dbReference type="SAM" id="MobiDB-lite"/>
    </source>
</evidence>
<protein>
    <submittedName>
        <fullName evidence="3">Uncharacterized protein</fullName>
    </submittedName>
</protein>
<accession>A0AB39Z749</accession>
<feature type="region of interest" description="Disordered" evidence="1">
    <location>
        <begin position="60"/>
        <end position="98"/>
    </location>
</feature>
<dbReference type="RefSeq" id="XP_016929514.2">
    <property type="nucleotide sequence ID" value="XM_017074025.4"/>
</dbReference>